<feature type="transmembrane region" description="Helical" evidence="1">
    <location>
        <begin position="331"/>
        <end position="355"/>
    </location>
</feature>
<protein>
    <submittedName>
        <fullName evidence="2">Gld family ABC transporter permease</fullName>
    </submittedName>
</protein>
<dbReference type="KEGG" id="cdiv:CPM_1827"/>
<name>A0A1N5WLP9_9ARCH</name>
<feature type="transmembrane region" description="Helical" evidence="1">
    <location>
        <begin position="287"/>
        <end position="310"/>
    </location>
</feature>
<evidence type="ECO:0000256" key="1">
    <source>
        <dbReference type="SAM" id="Phobius"/>
    </source>
</evidence>
<organism evidence="2 5">
    <name type="scientific">Cuniculiplasma divulgatum</name>
    <dbReference type="NCBI Taxonomy" id="1673428"/>
    <lineage>
        <taxon>Archaea</taxon>
        <taxon>Methanobacteriati</taxon>
        <taxon>Thermoplasmatota</taxon>
        <taxon>Thermoplasmata</taxon>
        <taxon>Thermoplasmatales</taxon>
        <taxon>Cuniculiplasmataceae</taxon>
        <taxon>Cuniculiplasma</taxon>
    </lineage>
</organism>
<evidence type="ECO:0000313" key="4">
    <source>
        <dbReference type="Proteomes" id="UP000187822"/>
    </source>
</evidence>
<reference evidence="3" key="3">
    <citation type="submission" date="2016-06" db="EMBL/GenBank/DDBJ databases">
        <authorList>
            <person name="Olsen C.W."/>
            <person name="Carey S."/>
            <person name="Hinshaw L."/>
            <person name="Karasin A.I."/>
        </authorList>
    </citation>
    <scope>NUCLEOTIDE SEQUENCE [LARGE SCALE GENOMIC DNA]</scope>
    <source>
        <strain evidence="3">PM4</strain>
    </source>
</reference>
<dbReference type="Proteomes" id="UP000195607">
    <property type="component" value="Chromosome I"/>
</dbReference>
<dbReference type="Proteomes" id="UP000187822">
    <property type="component" value="Chromosome I"/>
</dbReference>
<keyword evidence="1" id="KW-1133">Transmembrane helix</keyword>
<dbReference type="AlphaFoldDB" id="A0A1N5WLP9"/>
<feature type="transmembrane region" description="Helical" evidence="1">
    <location>
        <begin position="399"/>
        <end position="420"/>
    </location>
</feature>
<keyword evidence="4" id="KW-1185">Reference proteome</keyword>
<feature type="transmembrane region" description="Helical" evidence="1">
    <location>
        <begin position="28"/>
        <end position="46"/>
    </location>
</feature>
<keyword evidence="1" id="KW-0812">Transmembrane</keyword>
<evidence type="ECO:0000313" key="3">
    <source>
        <dbReference type="EMBL" id="SJK85605.1"/>
    </source>
</evidence>
<dbReference type="EMBL" id="LT671858">
    <property type="protein sequence ID" value="SIM86056.1"/>
    <property type="molecule type" value="Genomic_DNA"/>
</dbReference>
<feature type="transmembrane region" description="Helical" evidence="1">
    <location>
        <begin position="462"/>
        <end position="481"/>
    </location>
</feature>
<feature type="transmembrane region" description="Helical" evidence="1">
    <location>
        <begin position="367"/>
        <end position="387"/>
    </location>
</feature>
<reference evidence="2 5" key="1">
    <citation type="submission" date="2016-04" db="EMBL/GenBank/DDBJ databases">
        <authorList>
            <person name="Evans L.H."/>
            <person name="Alamgir A."/>
            <person name="Owens N."/>
            <person name="Weber N.D."/>
            <person name="Virtaneva K."/>
            <person name="Barbian K."/>
            <person name="Babar A."/>
            <person name="Rosenke K."/>
        </authorList>
    </citation>
    <scope>NUCLEOTIDE SEQUENCE [LARGE SCALE GENOMIC DNA]</scope>
    <source>
        <strain evidence="2">S5</strain>
        <strain evidence="5">S5(T) (JCM 30642 \VKM B-2941)</strain>
    </source>
</reference>
<dbReference type="STRING" id="1673428.CPM_1827"/>
<evidence type="ECO:0000313" key="2">
    <source>
        <dbReference type="EMBL" id="SIM86056.1"/>
    </source>
</evidence>
<reference evidence="4" key="2">
    <citation type="submission" date="2016-06" db="EMBL/GenBank/DDBJ databases">
        <authorList>
            <person name="Toshchakov V.S."/>
        </authorList>
    </citation>
    <scope>NUCLEOTIDE SEQUENCE [LARGE SCALE GENOMIC DNA]</scope>
    <source>
        <strain>PM4 (JCM 30641</strain>
        <strain evidence="4">\VKM B-2940)</strain>
    </source>
</reference>
<evidence type="ECO:0000313" key="5">
    <source>
        <dbReference type="Proteomes" id="UP000195607"/>
    </source>
</evidence>
<proteinExistence type="predicted"/>
<dbReference type="EMBL" id="LT719092">
    <property type="protein sequence ID" value="SJK85605.1"/>
    <property type="molecule type" value="Genomic_DNA"/>
</dbReference>
<gene>
    <name evidence="3" type="ORF">CPM_1827</name>
    <name evidence="2" type="ORF">CSP5_1888</name>
</gene>
<accession>A0A1N5WLP9</accession>
<sequence length="491" mass="55293">MNGISFKGKRCKNKIINTFINTVRKKSFIAMIIFIIIIMSITAFAYSPKNKKSIGAQERGFITYDYENGTYNFGIYYYHATSGIPFNNEKCFLEVGPTDKANCNFTSGSIIHRLNFTIKNGYAFTSFRSNKAYRVFSPIAKYGSEPEIIVPVNSTPVNTTYYFPVYDCALAYKGSLEIINVNVFPEYTKTMDYRLLLSNGKIINLGESGGFTHETLSISYNFTHGNAWGLLEHRVNGSWVTSHLSIPRDYGISNGTDKINNKTYQLFYILPSEGTVNSEFIGEISTVLSLFLILFEALTIIFIVGFPVSDGQTDFILSLPVKRWNIYAGKYLALATANFLAVLATFLTSYLSSIYLLGTFLTKFGSLYVFSDLFMVGMSASSLTFFLISGTKNKAKQLIYPLTLILFLFYGFSRISLFFTRLVPFSTIRSDLLLTPNITYISIISPINAFQKLSINANTVGFTFIEVFTASLIWTIIFYLLGEIQFGRLES</sequence>
<keyword evidence="1" id="KW-0472">Membrane</keyword>